<keyword evidence="2" id="KW-0813">Transport</keyword>
<dbReference type="GO" id="GO:0005789">
    <property type="term" value="C:endoplasmic reticulum membrane"/>
    <property type="evidence" value="ECO:0007669"/>
    <property type="project" value="TreeGrafter"/>
</dbReference>
<dbReference type="Proteomes" id="UP001497516">
    <property type="component" value="Chromosome 9"/>
</dbReference>
<dbReference type="InterPro" id="IPR013880">
    <property type="entry name" value="Yos1"/>
</dbReference>
<evidence type="ECO:0000313" key="10">
    <source>
        <dbReference type="Proteomes" id="UP001497516"/>
    </source>
</evidence>
<keyword evidence="5 8" id="KW-1133">Transmembrane helix</keyword>
<keyword evidence="4" id="KW-0653">Protein transport</keyword>
<dbReference type="GO" id="GO:0000139">
    <property type="term" value="C:Golgi membrane"/>
    <property type="evidence" value="ECO:0007669"/>
    <property type="project" value="TreeGrafter"/>
</dbReference>
<dbReference type="EMBL" id="OZ034822">
    <property type="protein sequence ID" value="CAL1410892.1"/>
    <property type="molecule type" value="Genomic_DNA"/>
</dbReference>
<organism evidence="9 10">
    <name type="scientific">Linum trigynum</name>
    <dbReference type="NCBI Taxonomy" id="586398"/>
    <lineage>
        <taxon>Eukaryota</taxon>
        <taxon>Viridiplantae</taxon>
        <taxon>Streptophyta</taxon>
        <taxon>Embryophyta</taxon>
        <taxon>Tracheophyta</taxon>
        <taxon>Spermatophyta</taxon>
        <taxon>Magnoliopsida</taxon>
        <taxon>eudicotyledons</taxon>
        <taxon>Gunneridae</taxon>
        <taxon>Pentapetalae</taxon>
        <taxon>rosids</taxon>
        <taxon>fabids</taxon>
        <taxon>Malpighiales</taxon>
        <taxon>Linaceae</taxon>
        <taxon>Linum</taxon>
    </lineage>
</organism>
<evidence type="ECO:0000256" key="8">
    <source>
        <dbReference type="SAM" id="Phobius"/>
    </source>
</evidence>
<evidence type="ECO:0000256" key="1">
    <source>
        <dbReference type="ARBA" id="ARBA00004370"/>
    </source>
</evidence>
<gene>
    <name evidence="9" type="ORF">LTRI10_LOCUS50278</name>
</gene>
<comment type="similarity">
    <text evidence="7">Belongs to the YOS1 family.</text>
</comment>
<comment type="subcellular location">
    <subcellularLocation>
        <location evidence="1">Membrane</location>
    </subcellularLocation>
</comment>
<dbReference type="PANTHER" id="PTHR15858">
    <property type="entry name" value="IMMEDIATE EARLY RESPONSE 3-INTERACTING PROTEIN 1"/>
    <property type="match status" value="1"/>
</dbReference>
<evidence type="ECO:0008006" key="11">
    <source>
        <dbReference type="Google" id="ProtNLM"/>
    </source>
</evidence>
<evidence type="ECO:0000256" key="4">
    <source>
        <dbReference type="ARBA" id="ARBA00022927"/>
    </source>
</evidence>
<dbReference type="PANTHER" id="PTHR15858:SF0">
    <property type="entry name" value="IMMEDIATE EARLY RESPONSE 3-INTERACTING PROTEIN 1"/>
    <property type="match status" value="1"/>
</dbReference>
<evidence type="ECO:0000256" key="6">
    <source>
        <dbReference type="ARBA" id="ARBA00023136"/>
    </source>
</evidence>
<dbReference type="GO" id="GO:0030134">
    <property type="term" value="C:COPII-coated ER to Golgi transport vesicle"/>
    <property type="evidence" value="ECO:0007669"/>
    <property type="project" value="TreeGrafter"/>
</dbReference>
<protein>
    <recommendedName>
        <fullName evidence="11">Yos1-like protein</fullName>
    </recommendedName>
</protein>
<evidence type="ECO:0000256" key="3">
    <source>
        <dbReference type="ARBA" id="ARBA00022692"/>
    </source>
</evidence>
<evidence type="ECO:0000256" key="2">
    <source>
        <dbReference type="ARBA" id="ARBA00022448"/>
    </source>
</evidence>
<accession>A0AAV2GKR8</accession>
<dbReference type="GO" id="GO:0015031">
    <property type="term" value="P:protein transport"/>
    <property type="evidence" value="ECO:0007669"/>
    <property type="project" value="UniProtKB-KW"/>
</dbReference>
<dbReference type="GO" id="GO:0006888">
    <property type="term" value="P:endoplasmic reticulum to Golgi vesicle-mediated transport"/>
    <property type="evidence" value="ECO:0007669"/>
    <property type="project" value="TreeGrafter"/>
</dbReference>
<name>A0AAV2GKR8_9ROSI</name>
<evidence type="ECO:0000256" key="5">
    <source>
        <dbReference type="ARBA" id="ARBA00022989"/>
    </source>
</evidence>
<evidence type="ECO:0000313" key="9">
    <source>
        <dbReference type="EMBL" id="CAL1410892.1"/>
    </source>
</evidence>
<feature type="transmembrane region" description="Helical" evidence="8">
    <location>
        <begin position="48"/>
        <end position="72"/>
    </location>
</feature>
<evidence type="ECO:0000256" key="7">
    <source>
        <dbReference type="ARBA" id="ARBA00024203"/>
    </source>
</evidence>
<keyword evidence="6 8" id="KW-0472">Membrane</keyword>
<keyword evidence="10" id="KW-1185">Reference proteome</keyword>
<reference evidence="9 10" key="1">
    <citation type="submission" date="2024-04" db="EMBL/GenBank/DDBJ databases">
        <authorList>
            <person name="Fracassetti M."/>
        </authorList>
    </citation>
    <scope>NUCLEOTIDE SEQUENCE [LARGE SCALE GENOMIC DNA]</scope>
</reference>
<dbReference type="AlphaFoldDB" id="A0AAV2GKR8"/>
<keyword evidence="3 8" id="KW-0812">Transmembrane</keyword>
<proteinExistence type="inferred from homology"/>
<sequence length="77" mass="8525">MGFWTFMEGLLLLANAMAILNEDIFLAPRGWTLAELQAGRRSSLKGQIIGLIHACQFMRLSLIILNIVIIVIKLVSG</sequence>
<dbReference type="Pfam" id="PF08571">
    <property type="entry name" value="Yos1"/>
    <property type="match status" value="1"/>
</dbReference>